<organism evidence="2 3">
    <name type="scientific">Ranatra chinensis</name>
    <dbReference type="NCBI Taxonomy" id="642074"/>
    <lineage>
        <taxon>Eukaryota</taxon>
        <taxon>Metazoa</taxon>
        <taxon>Ecdysozoa</taxon>
        <taxon>Arthropoda</taxon>
        <taxon>Hexapoda</taxon>
        <taxon>Insecta</taxon>
        <taxon>Pterygota</taxon>
        <taxon>Neoptera</taxon>
        <taxon>Paraneoptera</taxon>
        <taxon>Hemiptera</taxon>
        <taxon>Heteroptera</taxon>
        <taxon>Panheteroptera</taxon>
        <taxon>Nepomorpha</taxon>
        <taxon>Nepidae</taxon>
        <taxon>Ranatrinae</taxon>
        <taxon>Ranatra</taxon>
    </lineage>
</organism>
<sequence length="556" mass="64715">MSGEIQGLMCTRSRNTQEQLRTTNVRQGEKDNGVNWNDWYSPIYDRSNRWLSSLVRKLPFSFDPKELKIIYPNNKKDTLYTPYSNLKAGEKKSRPLSLTTTMSTTEADSTRDTVDDVIKGVPSLHLSYFAQTQIPMPKEHEFLDYKTKRPRRKPTGYMGYRRFLSTRYEPEDRVDDVIKGIHSLHLSYPAETQIPMPKEHEFLDYKTKRPRRKPTGYMGNRRFLSNRFEPGDTVDDVIKETKSEREKRTMGVNWNDWYSPIYDRSNRWLSSLVRKLPFSFDPKELKIIYPNNKKDTLYTPYTKLKAGEKKSRPLSLTTMEKRTMGVNWNDWYSPIYDRSNRWLSSLVRKLPFSFDPKELKIIYPNNKKDTLYTPYTKLKAGEKKSRPLSLTTMEKRTMGVNWNDWYSPIYDRSNTWLSSLVRKLPFSFDPKELKIIYPNNKKDTLYTPYTNLKAGEKKSRPLSLTTIKTFMQLLIVRGKAIDTPYNAGGNNRAVIPATPQGFDIPHHHNPFSGMPVSGIRSFENSFAAIPDDCPAGDPRSFPDEPLSKPSTDCTPA</sequence>
<evidence type="ECO:0000313" key="2">
    <source>
        <dbReference type="EMBL" id="KAL1131498.1"/>
    </source>
</evidence>
<dbReference type="AlphaFoldDB" id="A0ABD0Z5Y6"/>
<name>A0ABD0Z5Y6_9HEMI</name>
<gene>
    <name evidence="2" type="ORF">AAG570_011115</name>
</gene>
<evidence type="ECO:0000256" key="1">
    <source>
        <dbReference type="SAM" id="MobiDB-lite"/>
    </source>
</evidence>
<protein>
    <submittedName>
        <fullName evidence="2">Uncharacterized protein</fullName>
    </submittedName>
</protein>
<keyword evidence="3" id="KW-1185">Reference proteome</keyword>
<dbReference type="EMBL" id="JBFDAA010000006">
    <property type="protein sequence ID" value="KAL1131498.1"/>
    <property type="molecule type" value="Genomic_DNA"/>
</dbReference>
<accession>A0ABD0Z5Y6</accession>
<comment type="caution">
    <text evidence="2">The sequence shown here is derived from an EMBL/GenBank/DDBJ whole genome shotgun (WGS) entry which is preliminary data.</text>
</comment>
<evidence type="ECO:0000313" key="3">
    <source>
        <dbReference type="Proteomes" id="UP001558652"/>
    </source>
</evidence>
<reference evidence="2 3" key="1">
    <citation type="submission" date="2024-07" db="EMBL/GenBank/DDBJ databases">
        <title>Chromosome-level genome assembly of the water stick insect Ranatra chinensis (Heteroptera: Nepidae).</title>
        <authorList>
            <person name="Liu X."/>
        </authorList>
    </citation>
    <scope>NUCLEOTIDE SEQUENCE [LARGE SCALE GENOMIC DNA]</scope>
    <source>
        <strain evidence="2">Cailab_2021Rc</strain>
        <tissue evidence="2">Muscle</tissue>
    </source>
</reference>
<feature type="compositionally biased region" description="Polar residues" evidence="1">
    <location>
        <begin position="12"/>
        <end position="26"/>
    </location>
</feature>
<feature type="region of interest" description="Disordered" evidence="1">
    <location>
        <begin position="1"/>
        <end position="28"/>
    </location>
</feature>
<feature type="region of interest" description="Disordered" evidence="1">
    <location>
        <begin position="530"/>
        <end position="556"/>
    </location>
</feature>
<proteinExistence type="predicted"/>
<dbReference type="Proteomes" id="UP001558652">
    <property type="component" value="Unassembled WGS sequence"/>
</dbReference>